<keyword evidence="4" id="KW-0540">Nuclease</keyword>
<gene>
    <name evidence="4" type="ORF">SAMN05421785_12524</name>
</gene>
<name>A0A1N7QZ86_9FLAO</name>
<keyword evidence="4" id="KW-0255">Endonuclease</keyword>
<keyword evidence="4" id="KW-0378">Hydrolase</keyword>
<dbReference type="GO" id="GO:0004519">
    <property type="term" value="F:endonuclease activity"/>
    <property type="evidence" value="ECO:0007669"/>
    <property type="project" value="UniProtKB-KW"/>
</dbReference>
<feature type="transmembrane region" description="Helical" evidence="2">
    <location>
        <begin position="58"/>
        <end position="77"/>
    </location>
</feature>
<dbReference type="AlphaFoldDB" id="A0A1N7QZ86"/>
<dbReference type="Gene3D" id="3.60.10.10">
    <property type="entry name" value="Endonuclease/exonuclease/phosphatase"/>
    <property type="match status" value="1"/>
</dbReference>
<reference evidence="4 5" key="1">
    <citation type="submission" date="2017-01" db="EMBL/GenBank/DDBJ databases">
        <authorList>
            <person name="Mah S.A."/>
            <person name="Swanson W.J."/>
            <person name="Moy G.W."/>
            <person name="Vacquier V.D."/>
        </authorList>
    </citation>
    <scope>NUCLEOTIDE SEQUENCE [LARGE SCALE GENOMIC DNA]</scope>
    <source>
        <strain evidence="4 5">DSM 18014</strain>
    </source>
</reference>
<keyword evidence="2" id="KW-0472">Membrane</keyword>
<dbReference type="GO" id="GO:0004527">
    <property type="term" value="F:exonuclease activity"/>
    <property type="evidence" value="ECO:0007669"/>
    <property type="project" value="UniProtKB-KW"/>
</dbReference>
<dbReference type="RefSeq" id="WP_076396760.1">
    <property type="nucleotide sequence ID" value="NZ_FTOV01000025.1"/>
</dbReference>
<protein>
    <submittedName>
        <fullName evidence="4">Uncharacterized conserved protein YafD, endonuclease/exonuclease/phosphatase (EEP) superfamily</fullName>
    </submittedName>
</protein>
<sequence length="361" mass="42535">MWTFYLSLTVLLLILTILPKIQHSHWIFRVPEFGKIQITFFTVFTFILGFFVKDSAYFWYFQGLLILMFIHHSIILIKYTPLYPVKKFSQKYKSSDKVHFISANVYQFNTEYDRFIQLIEKCKPQMFLTMESNGDWEKALRKLENEYPFQHKVTLENTYGMHFYSKLKIESSQTHYFVADDIPSIEAHLKTEDGFSFVFFGVHPPPPSPTEEETSKERDGDLLSAAKRITEIKKPVIVVGDFNNVAWSKSSILFRKTSHLIDPRIGRSFVSTFHAKYRLLRFPIDLMFHSEEIFIEDLKTLDNFGSDHLPVFCEFFIDYEQEEEQEERIDYATAEEKAEAEEMIEEGKEEDGERDAVVTEG</sequence>
<feature type="compositionally biased region" description="Acidic residues" evidence="1">
    <location>
        <begin position="338"/>
        <end position="353"/>
    </location>
</feature>
<feature type="transmembrane region" description="Helical" evidence="2">
    <location>
        <begin position="33"/>
        <end position="52"/>
    </location>
</feature>
<dbReference type="Pfam" id="PF03372">
    <property type="entry name" value="Exo_endo_phos"/>
    <property type="match status" value="1"/>
</dbReference>
<dbReference type="OrthoDB" id="9796594at2"/>
<feature type="region of interest" description="Disordered" evidence="1">
    <location>
        <begin position="334"/>
        <end position="361"/>
    </location>
</feature>
<feature type="domain" description="Endonuclease/exonuclease/phosphatase" evidence="3">
    <location>
        <begin position="102"/>
        <end position="308"/>
    </location>
</feature>
<organism evidence="4 5">
    <name type="scientific">Chryseobacterium gambrini</name>
    <dbReference type="NCBI Taxonomy" id="373672"/>
    <lineage>
        <taxon>Bacteria</taxon>
        <taxon>Pseudomonadati</taxon>
        <taxon>Bacteroidota</taxon>
        <taxon>Flavobacteriia</taxon>
        <taxon>Flavobacteriales</taxon>
        <taxon>Weeksellaceae</taxon>
        <taxon>Chryseobacterium group</taxon>
        <taxon>Chryseobacterium</taxon>
    </lineage>
</organism>
<dbReference type="SUPFAM" id="SSF56219">
    <property type="entry name" value="DNase I-like"/>
    <property type="match status" value="1"/>
</dbReference>
<keyword evidence="2" id="KW-0812">Transmembrane</keyword>
<dbReference type="EMBL" id="FTOV01000025">
    <property type="protein sequence ID" value="SIT28188.1"/>
    <property type="molecule type" value="Genomic_DNA"/>
</dbReference>
<evidence type="ECO:0000313" key="5">
    <source>
        <dbReference type="Proteomes" id="UP000185781"/>
    </source>
</evidence>
<keyword evidence="2" id="KW-1133">Transmembrane helix</keyword>
<proteinExistence type="predicted"/>
<keyword evidence="4" id="KW-0269">Exonuclease</keyword>
<feature type="transmembrane region" description="Helical" evidence="2">
    <location>
        <begin position="6"/>
        <end position="21"/>
    </location>
</feature>
<evidence type="ECO:0000256" key="1">
    <source>
        <dbReference type="SAM" id="MobiDB-lite"/>
    </source>
</evidence>
<dbReference type="InterPro" id="IPR005135">
    <property type="entry name" value="Endo/exonuclease/phosphatase"/>
</dbReference>
<dbReference type="STRING" id="373672.SAMN05421785_12524"/>
<accession>A0A1N7QZ86</accession>
<evidence type="ECO:0000313" key="4">
    <source>
        <dbReference type="EMBL" id="SIT28188.1"/>
    </source>
</evidence>
<dbReference type="InterPro" id="IPR036691">
    <property type="entry name" value="Endo/exonu/phosph_ase_sf"/>
</dbReference>
<evidence type="ECO:0000259" key="3">
    <source>
        <dbReference type="Pfam" id="PF03372"/>
    </source>
</evidence>
<evidence type="ECO:0000256" key="2">
    <source>
        <dbReference type="SAM" id="Phobius"/>
    </source>
</evidence>
<dbReference type="Proteomes" id="UP000185781">
    <property type="component" value="Unassembled WGS sequence"/>
</dbReference>